<dbReference type="RefSeq" id="WP_152149583.1">
    <property type="nucleotide sequence ID" value="NZ_WEIO01000001.1"/>
</dbReference>
<dbReference type="InterPro" id="IPR056091">
    <property type="entry name" value="DUF7674"/>
</dbReference>
<feature type="domain" description="DUF7674" evidence="1">
    <location>
        <begin position="12"/>
        <end position="128"/>
    </location>
</feature>
<dbReference type="AlphaFoldDB" id="A0A6I1FP11"/>
<protein>
    <recommendedName>
        <fullName evidence="1">DUF7674 domain-containing protein</fullName>
    </recommendedName>
</protein>
<evidence type="ECO:0000259" key="1">
    <source>
        <dbReference type="Pfam" id="PF24722"/>
    </source>
</evidence>
<dbReference type="Pfam" id="PF24722">
    <property type="entry name" value="DUF7674"/>
    <property type="match status" value="1"/>
</dbReference>
<dbReference type="Proteomes" id="UP000429595">
    <property type="component" value="Unassembled WGS sequence"/>
</dbReference>
<comment type="caution">
    <text evidence="2">The sequence shown here is derived from an EMBL/GenBank/DDBJ whole genome shotgun (WGS) entry which is preliminary data.</text>
</comment>
<accession>A0A6I1FP11</accession>
<evidence type="ECO:0000313" key="2">
    <source>
        <dbReference type="EMBL" id="KAB7709057.1"/>
    </source>
</evidence>
<gene>
    <name evidence="2" type="ORF">F9802_02715</name>
</gene>
<name>A0A6I1FP11_9BACI</name>
<organism evidence="2 3">
    <name type="scientific">Bacillus aerolatus</name>
    <dbReference type="NCBI Taxonomy" id="2653354"/>
    <lineage>
        <taxon>Bacteria</taxon>
        <taxon>Bacillati</taxon>
        <taxon>Bacillota</taxon>
        <taxon>Bacilli</taxon>
        <taxon>Bacillales</taxon>
        <taxon>Bacillaceae</taxon>
        <taxon>Bacillus</taxon>
    </lineage>
</organism>
<sequence>MENQIKRHEVMDLLIEACPSYKQRWKEYVQGNYEGGEEYLLYCDLADFANYLVDLYRQKKIDEYPKLFEVIELLHTNGDDDVKEAVTIGLLEDIQTISLNNNINPNVFKNCLKQESLKWWNSLDDFWNGKTNYVGGPKK</sequence>
<dbReference type="EMBL" id="WEIO01000001">
    <property type="protein sequence ID" value="KAB7709057.1"/>
    <property type="molecule type" value="Genomic_DNA"/>
</dbReference>
<evidence type="ECO:0000313" key="3">
    <source>
        <dbReference type="Proteomes" id="UP000429595"/>
    </source>
</evidence>
<proteinExistence type="predicted"/>
<reference evidence="2 3" key="1">
    <citation type="submission" date="2019-10" db="EMBL/GenBank/DDBJ databases">
        <title>Bacillus aerolatum sp. nov., isolated from bioaerosol of sport playgrounds.</title>
        <authorList>
            <person name="Chen P."/>
            <person name="Zhang G."/>
        </authorList>
    </citation>
    <scope>NUCLEOTIDE SEQUENCE [LARGE SCALE GENOMIC DNA]</scope>
    <source>
        <strain evidence="2 3">CX253</strain>
    </source>
</reference>
<keyword evidence="3" id="KW-1185">Reference proteome</keyword>